<evidence type="ECO:0000256" key="2">
    <source>
        <dbReference type="ARBA" id="ARBA00005441"/>
    </source>
</evidence>
<protein>
    <recommendedName>
        <fullName evidence="9">Sphingomyelin synthase-like domain-containing protein</fullName>
    </recommendedName>
</protein>
<organism evidence="10 11">
    <name type="scientific">Ancylostoma duodenale</name>
    <dbReference type="NCBI Taxonomy" id="51022"/>
    <lineage>
        <taxon>Eukaryota</taxon>
        <taxon>Metazoa</taxon>
        <taxon>Ecdysozoa</taxon>
        <taxon>Nematoda</taxon>
        <taxon>Chromadorea</taxon>
        <taxon>Rhabditida</taxon>
        <taxon>Rhabditina</taxon>
        <taxon>Rhabditomorpha</taxon>
        <taxon>Strongyloidea</taxon>
        <taxon>Ancylostomatidae</taxon>
        <taxon>Ancylostomatinae</taxon>
        <taxon>Ancylostoma</taxon>
    </lineage>
</organism>
<proteinExistence type="inferred from homology"/>
<dbReference type="GO" id="GO:0005789">
    <property type="term" value="C:endoplasmic reticulum membrane"/>
    <property type="evidence" value="ECO:0007669"/>
    <property type="project" value="TreeGrafter"/>
</dbReference>
<evidence type="ECO:0000256" key="1">
    <source>
        <dbReference type="ARBA" id="ARBA00004141"/>
    </source>
</evidence>
<reference evidence="10 11" key="1">
    <citation type="submission" date="2013-12" db="EMBL/GenBank/DDBJ databases">
        <title>Draft genome of the parsitic nematode Ancylostoma duodenale.</title>
        <authorList>
            <person name="Mitreva M."/>
        </authorList>
    </citation>
    <scope>NUCLEOTIDE SEQUENCE [LARGE SCALE GENOMIC DNA]</scope>
    <source>
        <strain evidence="10 11">Zhejiang</strain>
    </source>
</reference>
<evidence type="ECO:0000256" key="5">
    <source>
        <dbReference type="ARBA" id="ARBA00022919"/>
    </source>
</evidence>
<keyword evidence="6" id="KW-1133">Transmembrane helix</keyword>
<accession>A0A0C2GBW0</accession>
<dbReference type="InterPro" id="IPR025749">
    <property type="entry name" value="Sphingomyelin_synth-like_dom"/>
</dbReference>
<keyword evidence="4" id="KW-0812">Transmembrane</keyword>
<keyword evidence="7" id="KW-0443">Lipid metabolism</keyword>
<evidence type="ECO:0000259" key="9">
    <source>
        <dbReference type="Pfam" id="PF14360"/>
    </source>
</evidence>
<keyword evidence="11" id="KW-1185">Reference proteome</keyword>
<dbReference type="PANTHER" id="PTHR21290:SF27">
    <property type="entry name" value="PHOSPHATIDYLCHOLINE:CERAMIDE CHOLINEPHOSPHOTRANSFERASE 1"/>
    <property type="match status" value="1"/>
</dbReference>
<dbReference type="InterPro" id="IPR045221">
    <property type="entry name" value="Sphingomyelin_synth-like"/>
</dbReference>
<keyword evidence="3" id="KW-0808">Transferase</keyword>
<evidence type="ECO:0000256" key="3">
    <source>
        <dbReference type="ARBA" id="ARBA00022679"/>
    </source>
</evidence>
<comment type="subcellular location">
    <subcellularLocation>
        <location evidence="1">Membrane</location>
        <topology evidence="1">Multi-pass membrane protein</topology>
    </subcellularLocation>
</comment>
<dbReference type="GO" id="GO:0033188">
    <property type="term" value="F:sphingomyelin synthase activity"/>
    <property type="evidence" value="ECO:0007669"/>
    <property type="project" value="TreeGrafter"/>
</dbReference>
<dbReference type="EMBL" id="KN733017">
    <property type="protein sequence ID" value="KIH58530.1"/>
    <property type="molecule type" value="Genomic_DNA"/>
</dbReference>
<dbReference type="Pfam" id="PF14360">
    <property type="entry name" value="PAP2_C"/>
    <property type="match status" value="1"/>
</dbReference>
<gene>
    <name evidence="10" type="ORF">ANCDUO_11263</name>
</gene>
<name>A0A0C2GBW0_9BILA</name>
<feature type="domain" description="Sphingomyelin synthase-like" evidence="9">
    <location>
        <begin position="170"/>
        <end position="210"/>
    </location>
</feature>
<dbReference type="GO" id="GO:0006686">
    <property type="term" value="P:sphingomyelin biosynthetic process"/>
    <property type="evidence" value="ECO:0007669"/>
    <property type="project" value="TreeGrafter"/>
</dbReference>
<dbReference type="Proteomes" id="UP000054047">
    <property type="component" value="Unassembled WGS sequence"/>
</dbReference>
<evidence type="ECO:0000256" key="7">
    <source>
        <dbReference type="ARBA" id="ARBA00023098"/>
    </source>
</evidence>
<evidence type="ECO:0000256" key="6">
    <source>
        <dbReference type="ARBA" id="ARBA00022989"/>
    </source>
</evidence>
<comment type="similarity">
    <text evidence="2">Belongs to the sphingomyelin synthase family.</text>
</comment>
<keyword evidence="5" id="KW-0746">Sphingolipid metabolism</keyword>
<evidence type="ECO:0000313" key="11">
    <source>
        <dbReference type="Proteomes" id="UP000054047"/>
    </source>
</evidence>
<dbReference type="GO" id="GO:0046513">
    <property type="term" value="P:ceramide biosynthetic process"/>
    <property type="evidence" value="ECO:0007669"/>
    <property type="project" value="TreeGrafter"/>
</dbReference>
<evidence type="ECO:0000256" key="4">
    <source>
        <dbReference type="ARBA" id="ARBA00022692"/>
    </source>
</evidence>
<keyword evidence="8" id="KW-0472">Membrane</keyword>
<evidence type="ECO:0000313" key="10">
    <source>
        <dbReference type="EMBL" id="KIH58530.1"/>
    </source>
</evidence>
<evidence type="ECO:0000256" key="8">
    <source>
        <dbReference type="ARBA" id="ARBA00023136"/>
    </source>
</evidence>
<dbReference type="OrthoDB" id="422827at2759"/>
<dbReference type="GO" id="GO:0005886">
    <property type="term" value="C:plasma membrane"/>
    <property type="evidence" value="ECO:0007669"/>
    <property type="project" value="TreeGrafter"/>
</dbReference>
<dbReference type="GO" id="GO:0047493">
    <property type="term" value="F:ceramide cholinephosphotransferase activity"/>
    <property type="evidence" value="ECO:0007669"/>
    <property type="project" value="TreeGrafter"/>
</dbReference>
<dbReference type="GO" id="GO:0000139">
    <property type="term" value="C:Golgi membrane"/>
    <property type="evidence" value="ECO:0007669"/>
    <property type="project" value="TreeGrafter"/>
</dbReference>
<sequence>MENCLQELPENIQRTCIWGNVPGKGGGGGRGAGGVSDIENEVSNISFTLLAFAAVLNEVVLSFVHERVPETPPLPDLTFSIIPYYQDGLKICEYIMLASFASVLLLMLFHRHRWIMFRRLMMVGSLLYLMRCVTMIVTQGQNGTFWDIVLRGLKSVAGVGLNVQGKDTLCGDYIYSGHTIVLVVSALFMGEYSPRRWRILHAFYWLVALLSTQNHHRKEFWFPLFRYMEGSVLKPVPRRFDCPLPMGRLRSVFRRRVANARIE</sequence>
<dbReference type="PANTHER" id="PTHR21290">
    <property type="entry name" value="SPHINGOMYELIN SYNTHETASE"/>
    <property type="match status" value="1"/>
</dbReference>
<dbReference type="AlphaFoldDB" id="A0A0C2GBW0"/>